<accession>A0ABT5LQQ7</accession>
<gene>
    <name evidence="1" type="ORF">PSI14_04690</name>
</gene>
<proteinExistence type="predicted"/>
<dbReference type="EMBL" id="JAQRFN010000004">
    <property type="protein sequence ID" value="MDC9596183.1"/>
    <property type="molecule type" value="Genomic_DNA"/>
</dbReference>
<sequence length="109" mass="12352">MLGYQRPNCSCNSPFRTTVRGEHLNDCPTDFYALVSELIDSYLLWCRENNEEETEPAARRRVGSTMVKMGLDSSGRRGRGIGIVYELPSVNELRVRFAQMIGMGVNDVF</sequence>
<dbReference type="Proteomes" id="UP001220225">
    <property type="component" value="Unassembled WGS sequence"/>
</dbReference>
<name>A0ABT5LQQ7_9GAMM</name>
<evidence type="ECO:0000313" key="2">
    <source>
        <dbReference type="Proteomes" id="UP001220225"/>
    </source>
</evidence>
<organism evidence="1 2">
    <name type="scientific">Xenorhabdus anantnagensis</name>
    <dbReference type="NCBI Taxonomy" id="3025875"/>
    <lineage>
        <taxon>Bacteria</taxon>
        <taxon>Pseudomonadati</taxon>
        <taxon>Pseudomonadota</taxon>
        <taxon>Gammaproteobacteria</taxon>
        <taxon>Enterobacterales</taxon>
        <taxon>Morganellaceae</taxon>
        <taxon>Xenorhabdus</taxon>
    </lineage>
</organism>
<protein>
    <submittedName>
        <fullName evidence="1">Uncharacterized protein</fullName>
    </submittedName>
</protein>
<keyword evidence="2" id="KW-1185">Reference proteome</keyword>
<reference evidence="1 2" key="1">
    <citation type="submission" date="2023-02" db="EMBL/GenBank/DDBJ databases">
        <title>Entomopathogenic bacteria.</title>
        <authorList>
            <person name="Machado R.A."/>
        </authorList>
    </citation>
    <scope>NUCLEOTIDE SEQUENCE [LARGE SCALE GENOMIC DNA]</scope>
    <source>
        <strain evidence="1 2">XENO-2</strain>
    </source>
</reference>
<comment type="caution">
    <text evidence="1">The sequence shown here is derived from an EMBL/GenBank/DDBJ whole genome shotgun (WGS) entry which is preliminary data.</text>
</comment>
<dbReference type="RefSeq" id="WP_273574672.1">
    <property type="nucleotide sequence ID" value="NZ_JAQRFN010000004.1"/>
</dbReference>
<evidence type="ECO:0000313" key="1">
    <source>
        <dbReference type="EMBL" id="MDC9596183.1"/>
    </source>
</evidence>